<dbReference type="Proteomes" id="UP000053257">
    <property type="component" value="Unassembled WGS sequence"/>
</dbReference>
<feature type="non-terminal residue" evidence="1">
    <location>
        <position position="156"/>
    </location>
</feature>
<gene>
    <name evidence="1" type="ORF">PHLGIDRAFT_44687</name>
</gene>
<name>A0A0C3RPF5_PHLG1</name>
<evidence type="ECO:0000313" key="2">
    <source>
        <dbReference type="Proteomes" id="UP000053257"/>
    </source>
</evidence>
<dbReference type="OrthoDB" id="2746120at2759"/>
<feature type="non-terminal residue" evidence="1">
    <location>
        <position position="1"/>
    </location>
</feature>
<dbReference type="EMBL" id="KN840812">
    <property type="protein sequence ID" value="KIP01351.1"/>
    <property type="molecule type" value="Genomic_DNA"/>
</dbReference>
<accession>A0A0C3RPF5</accession>
<evidence type="ECO:0000313" key="1">
    <source>
        <dbReference type="EMBL" id="KIP01351.1"/>
    </source>
</evidence>
<proteinExistence type="predicted"/>
<organism evidence="1 2">
    <name type="scientific">Phlebiopsis gigantea (strain 11061_1 CR5-6)</name>
    <name type="common">White-rot fungus</name>
    <name type="synonym">Peniophora gigantea</name>
    <dbReference type="NCBI Taxonomy" id="745531"/>
    <lineage>
        <taxon>Eukaryota</taxon>
        <taxon>Fungi</taxon>
        <taxon>Dikarya</taxon>
        <taxon>Basidiomycota</taxon>
        <taxon>Agaricomycotina</taxon>
        <taxon>Agaricomycetes</taxon>
        <taxon>Polyporales</taxon>
        <taxon>Phanerochaetaceae</taxon>
        <taxon>Phlebiopsis</taxon>
    </lineage>
</organism>
<sequence length="156" mass="17697">PLWMSEAYDYLTAAQLGEGFDAALSWWAALERAYDFKTSSRGLPTTSRPPQIGHWTQVLRRDLVKQPQIPDVAEYGQQWWAWWRALQPSWRSSTANNTLARDGKGPWDSLVRPGKNGILMVLLALRWWHGALSANAESSQWTDAVADVTWVVAEMV</sequence>
<reference evidence="1 2" key="1">
    <citation type="journal article" date="2014" name="PLoS Genet.">
        <title>Analysis of the Phlebiopsis gigantea genome, transcriptome and secretome provides insight into its pioneer colonization strategies of wood.</title>
        <authorList>
            <person name="Hori C."/>
            <person name="Ishida T."/>
            <person name="Igarashi K."/>
            <person name="Samejima M."/>
            <person name="Suzuki H."/>
            <person name="Master E."/>
            <person name="Ferreira P."/>
            <person name="Ruiz-Duenas F.J."/>
            <person name="Held B."/>
            <person name="Canessa P."/>
            <person name="Larrondo L.F."/>
            <person name="Schmoll M."/>
            <person name="Druzhinina I.S."/>
            <person name="Kubicek C.P."/>
            <person name="Gaskell J.A."/>
            <person name="Kersten P."/>
            <person name="St John F."/>
            <person name="Glasner J."/>
            <person name="Sabat G."/>
            <person name="Splinter BonDurant S."/>
            <person name="Syed K."/>
            <person name="Yadav J."/>
            <person name="Mgbeahuruike A.C."/>
            <person name="Kovalchuk A."/>
            <person name="Asiegbu F.O."/>
            <person name="Lackner G."/>
            <person name="Hoffmeister D."/>
            <person name="Rencoret J."/>
            <person name="Gutierrez A."/>
            <person name="Sun H."/>
            <person name="Lindquist E."/>
            <person name="Barry K."/>
            <person name="Riley R."/>
            <person name="Grigoriev I.V."/>
            <person name="Henrissat B."/>
            <person name="Kues U."/>
            <person name="Berka R.M."/>
            <person name="Martinez A.T."/>
            <person name="Covert S.F."/>
            <person name="Blanchette R.A."/>
            <person name="Cullen D."/>
        </authorList>
    </citation>
    <scope>NUCLEOTIDE SEQUENCE [LARGE SCALE GENOMIC DNA]</scope>
    <source>
        <strain evidence="1 2">11061_1 CR5-6</strain>
    </source>
</reference>
<protein>
    <submittedName>
        <fullName evidence="1">Uncharacterized protein</fullName>
    </submittedName>
</protein>
<dbReference type="AlphaFoldDB" id="A0A0C3RPF5"/>
<keyword evidence="2" id="KW-1185">Reference proteome</keyword>
<dbReference type="HOGENOM" id="CLU_118656_2_0_1"/>
<dbReference type="STRING" id="745531.A0A0C3RPF5"/>